<dbReference type="SUPFAM" id="SSF55811">
    <property type="entry name" value="Nudix"/>
    <property type="match status" value="1"/>
</dbReference>
<dbReference type="PROSITE" id="PS51462">
    <property type="entry name" value="NUDIX"/>
    <property type="match status" value="1"/>
</dbReference>
<dbReference type="Gene3D" id="3.90.79.10">
    <property type="entry name" value="Nucleoside Triphosphate Pyrophosphohydrolase"/>
    <property type="match status" value="1"/>
</dbReference>
<name>A0A941EDK9_9ACTN</name>
<protein>
    <submittedName>
        <fullName evidence="2">NUDIX domain-containing protein</fullName>
    </submittedName>
</protein>
<dbReference type="InterPro" id="IPR029068">
    <property type="entry name" value="Glyas_Bleomycin-R_OHBP_Dase"/>
</dbReference>
<reference evidence="2" key="1">
    <citation type="submission" date="2021-04" db="EMBL/GenBank/DDBJ databases">
        <title>Genome based classification of Actinospica acidithermotolerans sp. nov., an actinobacterium isolated from an Indonesian hot spring.</title>
        <authorList>
            <person name="Kusuma A.B."/>
            <person name="Putra K.E."/>
            <person name="Nafisah S."/>
            <person name="Loh J."/>
            <person name="Nouioui I."/>
            <person name="Goodfellow M."/>
        </authorList>
    </citation>
    <scope>NUCLEOTIDE SEQUENCE</scope>
    <source>
        <strain evidence="2">MGRD01-02</strain>
    </source>
</reference>
<dbReference type="SUPFAM" id="SSF54593">
    <property type="entry name" value="Glyoxalase/Bleomycin resistance protein/Dihydroxybiphenyl dioxygenase"/>
    <property type="match status" value="1"/>
</dbReference>
<accession>A0A941EDK9</accession>
<sequence length="324" mass="35209">MNTHAAAHIDHVGLNLPERDFAFWQEMFRHLGFEIRPDGNHFDAVGAVTVCVTATKPGFEQAGFHRRNTGLGHLAVRVESPAAVDAFVAEFLRPRGIEPLYGGPAGYDYEPGYYAVYFEDRSRLKVEVMTSRASAGATGGEGAPGAVRHQTASVFVVRHAPEGWQVLLIWHERLGALTIPGGHVEQERYETPADAAVRETREEAGLDVVLVAPPTPRLPEGYPHQVLAAPWWTVSGPASPDGKCAIRHVHIDLEFLAVPLGAAHGDGECEPHWLGAAQLASREDCLPDTRMHAVMILEALDHIDGPLEPAELASTLHSALTETF</sequence>
<evidence type="ECO:0000313" key="2">
    <source>
        <dbReference type="EMBL" id="MBR7825844.1"/>
    </source>
</evidence>
<gene>
    <name evidence="2" type="ORF">KDK95_05950</name>
</gene>
<dbReference type="AlphaFoldDB" id="A0A941EDK9"/>
<keyword evidence="3" id="KW-1185">Reference proteome</keyword>
<dbReference type="RefSeq" id="WP_212516999.1">
    <property type="nucleotide sequence ID" value="NZ_JAGSOH010000009.1"/>
</dbReference>
<organism evidence="2 3">
    <name type="scientific">Actinospica acidithermotolerans</name>
    <dbReference type="NCBI Taxonomy" id="2828514"/>
    <lineage>
        <taxon>Bacteria</taxon>
        <taxon>Bacillati</taxon>
        <taxon>Actinomycetota</taxon>
        <taxon>Actinomycetes</taxon>
        <taxon>Catenulisporales</taxon>
        <taxon>Actinospicaceae</taxon>
        <taxon>Actinospica</taxon>
    </lineage>
</organism>
<feature type="domain" description="Nudix hydrolase" evidence="1">
    <location>
        <begin position="147"/>
        <end position="300"/>
    </location>
</feature>
<proteinExistence type="predicted"/>
<comment type="caution">
    <text evidence="2">The sequence shown here is derived from an EMBL/GenBank/DDBJ whole genome shotgun (WGS) entry which is preliminary data.</text>
</comment>
<dbReference type="Proteomes" id="UP000676325">
    <property type="component" value="Unassembled WGS sequence"/>
</dbReference>
<dbReference type="EMBL" id="JAGSOH010000009">
    <property type="protein sequence ID" value="MBR7825844.1"/>
    <property type="molecule type" value="Genomic_DNA"/>
</dbReference>
<dbReference type="Gene3D" id="3.10.180.10">
    <property type="entry name" value="2,3-Dihydroxybiphenyl 1,2-Dioxygenase, domain 1"/>
    <property type="match status" value="1"/>
</dbReference>
<dbReference type="InterPro" id="IPR015797">
    <property type="entry name" value="NUDIX_hydrolase-like_dom_sf"/>
</dbReference>
<evidence type="ECO:0000313" key="3">
    <source>
        <dbReference type="Proteomes" id="UP000676325"/>
    </source>
</evidence>
<dbReference type="InterPro" id="IPR000086">
    <property type="entry name" value="NUDIX_hydrolase_dom"/>
</dbReference>
<evidence type="ECO:0000259" key="1">
    <source>
        <dbReference type="PROSITE" id="PS51462"/>
    </source>
</evidence>
<dbReference type="Pfam" id="PF00293">
    <property type="entry name" value="NUDIX"/>
    <property type="match status" value="1"/>
</dbReference>